<dbReference type="AlphaFoldDB" id="A0A423PHA4"/>
<proteinExistence type="predicted"/>
<dbReference type="PANTHER" id="PTHR47738:SF1">
    <property type="entry name" value="NITROGEN REGULATORY PROTEIN"/>
    <property type="match status" value="1"/>
</dbReference>
<evidence type="ECO:0000313" key="3">
    <source>
        <dbReference type="Proteomes" id="UP000283993"/>
    </source>
</evidence>
<organism evidence="2 3">
    <name type="scientific">Salinisphaera orenii MK-B5</name>
    <dbReference type="NCBI Taxonomy" id="856730"/>
    <lineage>
        <taxon>Bacteria</taxon>
        <taxon>Pseudomonadati</taxon>
        <taxon>Pseudomonadota</taxon>
        <taxon>Gammaproteobacteria</taxon>
        <taxon>Salinisphaerales</taxon>
        <taxon>Salinisphaeraceae</taxon>
        <taxon>Salinisphaera</taxon>
    </lineage>
</organism>
<keyword evidence="2" id="KW-0813">Transport</keyword>
<dbReference type="Proteomes" id="UP000283993">
    <property type="component" value="Unassembled WGS sequence"/>
</dbReference>
<name>A0A423PHA4_9GAMM</name>
<protein>
    <submittedName>
        <fullName evidence="2">PTS sugar transporter subunit IIA</fullName>
    </submittedName>
</protein>
<comment type="caution">
    <text evidence="2">The sequence shown here is derived from an EMBL/GenBank/DDBJ whole genome shotgun (WGS) entry which is preliminary data.</text>
</comment>
<dbReference type="GO" id="GO:0030295">
    <property type="term" value="F:protein kinase activator activity"/>
    <property type="evidence" value="ECO:0007669"/>
    <property type="project" value="TreeGrafter"/>
</dbReference>
<dbReference type="CDD" id="cd00211">
    <property type="entry name" value="PTS_IIA_fru"/>
    <property type="match status" value="1"/>
</dbReference>
<dbReference type="PROSITE" id="PS00372">
    <property type="entry name" value="PTS_EIIA_TYPE_2_HIS"/>
    <property type="match status" value="1"/>
</dbReference>
<dbReference type="PROSITE" id="PS51094">
    <property type="entry name" value="PTS_EIIA_TYPE_2"/>
    <property type="match status" value="1"/>
</dbReference>
<sequence length="154" mass="16860">MNIADIVAPERVRLAEDVQSKKRALEQLAEILTQGTPYLTASEIFNGLVAREKLGSTGIGDGVAIPHARMKGTDDCVGAFMRLPQPVDFESNDEQPVDLVFGLLVPEQSTEAHLNMLRRLAEMFSENQALAELRDAGDDATLHRVLLAHDPVTQ</sequence>
<dbReference type="PANTHER" id="PTHR47738">
    <property type="entry name" value="PTS SYSTEM FRUCTOSE-LIKE EIIA COMPONENT-RELATED"/>
    <property type="match status" value="1"/>
</dbReference>
<feature type="domain" description="PTS EIIA type-2" evidence="1">
    <location>
        <begin position="5"/>
        <end position="149"/>
    </location>
</feature>
<keyword evidence="2" id="KW-0762">Sugar transport</keyword>
<dbReference type="InterPro" id="IPR016152">
    <property type="entry name" value="PTrfase/Anion_transptr"/>
</dbReference>
<dbReference type="Pfam" id="PF00359">
    <property type="entry name" value="PTS_EIIA_2"/>
    <property type="match status" value="1"/>
</dbReference>
<evidence type="ECO:0000313" key="2">
    <source>
        <dbReference type="EMBL" id="ROO25008.1"/>
    </source>
</evidence>
<dbReference type="InterPro" id="IPR002178">
    <property type="entry name" value="PTS_EIIA_type-2_dom"/>
</dbReference>
<gene>
    <name evidence="2" type="ORF">SAOR_13635</name>
</gene>
<dbReference type="SUPFAM" id="SSF55804">
    <property type="entry name" value="Phoshotransferase/anion transport protein"/>
    <property type="match status" value="1"/>
</dbReference>
<dbReference type="RefSeq" id="WP_123589466.1">
    <property type="nucleotide sequence ID" value="NZ_AYKH01000040.1"/>
</dbReference>
<reference evidence="2 3" key="1">
    <citation type="submission" date="2013-10" db="EMBL/GenBank/DDBJ databases">
        <title>Salinisphaera orenii MK-B5 Genome Sequencing.</title>
        <authorList>
            <person name="Lai Q."/>
            <person name="Li C."/>
            <person name="Shao Z."/>
        </authorList>
    </citation>
    <scope>NUCLEOTIDE SEQUENCE [LARGE SCALE GENOMIC DNA]</scope>
    <source>
        <strain evidence="2 3">MK-B5</strain>
    </source>
</reference>
<evidence type="ECO:0000259" key="1">
    <source>
        <dbReference type="PROSITE" id="PS51094"/>
    </source>
</evidence>
<dbReference type="EMBL" id="AYKH01000040">
    <property type="protein sequence ID" value="ROO25008.1"/>
    <property type="molecule type" value="Genomic_DNA"/>
</dbReference>
<accession>A0A423PHA4</accession>
<dbReference type="Gene3D" id="3.40.930.10">
    <property type="entry name" value="Mannitol-specific EII, Chain A"/>
    <property type="match status" value="1"/>
</dbReference>
<keyword evidence="3" id="KW-1185">Reference proteome</keyword>
<dbReference type="InterPro" id="IPR051541">
    <property type="entry name" value="PTS_SugarTrans_NitroReg"/>
</dbReference>